<dbReference type="STRING" id="1218493.JF76_08790"/>
<evidence type="ECO:0000259" key="2">
    <source>
        <dbReference type="SMART" id="SM00363"/>
    </source>
</evidence>
<dbReference type="PATRIC" id="fig|1218493.3.peg.932"/>
<name>A0A0F4LCA8_9LACO</name>
<evidence type="ECO:0000313" key="4">
    <source>
        <dbReference type="Proteomes" id="UP000033533"/>
    </source>
</evidence>
<dbReference type="PANTHER" id="PTHR13633:SF3">
    <property type="entry name" value="MITOCHONDRIAL TRANSCRIPTION RESCUE FACTOR 1"/>
    <property type="match status" value="1"/>
</dbReference>
<dbReference type="InterPro" id="IPR036986">
    <property type="entry name" value="S4_RNA-bd_sf"/>
</dbReference>
<dbReference type="SMART" id="SM00363">
    <property type="entry name" value="S4"/>
    <property type="match status" value="1"/>
</dbReference>
<reference evidence="3 4" key="1">
    <citation type="submission" date="2014-12" db="EMBL/GenBank/DDBJ databases">
        <title>Comparative genomics of the lactic acid bacteria isolated from the honey bee gut.</title>
        <authorList>
            <person name="Ellegaard K.M."/>
            <person name="Tamarit D."/>
            <person name="Javelind E."/>
            <person name="Olofsson T."/>
            <person name="Andersson S.G."/>
            <person name="Vasquez A."/>
        </authorList>
    </citation>
    <scope>NUCLEOTIDE SEQUENCE [LARGE SCALE GENOMIC DNA]</scope>
    <source>
        <strain evidence="3 4">Biut2</strain>
    </source>
</reference>
<accession>A0A0F4LCA8</accession>
<dbReference type="EMBL" id="JXBY01000018">
    <property type="protein sequence ID" value="KJY55933.1"/>
    <property type="molecule type" value="Genomic_DNA"/>
</dbReference>
<dbReference type="Proteomes" id="UP000033533">
    <property type="component" value="Unassembled WGS sequence"/>
</dbReference>
<sequence length="276" mass="31399">MNTKNIAKRSAYAKNVLFKGDLSDRKIVDKMTGLINNALDKHEEVLTDFLNPGERDILKKIAGAEVCLQSFGGHLNAEKKRVFITEDWDNIAPLAYQVTVFNIEYPQKFTSLSHSAILGSLANAGIETSTFGDIITDGNGKWQFFAKSELTDFFQHEITYIGRTKVRIRPSLNQKVIAVDDESELLSAIVSSLRLDAVLASITNDSRQKVKTCISDNLVKLNWHSVKDFNIMVNENDVLSLRHFGRCEIKDISRTRKGKYKVVYKLWQTKKRNRRN</sequence>
<dbReference type="Pfam" id="PF17774">
    <property type="entry name" value="YlmH_RBD"/>
    <property type="match status" value="1"/>
</dbReference>
<dbReference type="AlphaFoldDB" id="A0A0F4LCA8"/>
<organism evidence="3 4">
    <name type="scientific">Lactobacillus kullabergensis</name>
    <dbReference type="NCBI Taxonomy" id="1218493"/>
    <lineage>
        <taxon>Bacteria</taxon>
        <taxon>Bacillati</taxon>
        <taxon>Bacillota</taxon>
        <taxon>Bacilli</taxon>
        <taxon>Lactobacillales</taxon>
        <taxon>Lactobacillaceae</taxon>
        <taxon>Lactobacillus</taxon>
    </lineage>
</organism>
<keyword evidence="1" id="KW-0694">RNA-binding</keyword>
<dbReference type="Gene3D" id="3.30.70.330">
    <property type="match status" value="1"/>
</dbReference>
<dbReference type="InterPro" id="IPR040591">
    <property type="entry name" value="RqcP2_RBD"/>
</dbReference>
<gene>
    <name evidence="3" type="ORF">JF76_08790</name>
</gene>
<dbReference type="HOGENOM" id="CLU_075687_2_0_9"/>
<evidence type="ECO:0000313" key="3">
    <source>
        <dbReference type="EMBL" id="KJY55933.1"/>
    </source>
</evidence>
<dbReference type="PANTHER" id="PTHR13633">
    <property type="entry name" value="MITOCHONDRIAL TRANSCRIPTION RESCUE FACTOR 1"/>
    <property type="match status" value="1"/>
</dbReference>
<protein>
    <submittedName>
        <fullName evidence="3">Cell-division protein</fullName>
    </submittedName>
</protein>
<feature type="domain" description="RNA-binding S4" evidence="2">
    <location>
        <begin position="193"/>
        <end position="250"/>
    </location>
</feature>
<dbReference type="GO" id="GO:0003723">
    <property type="term" value="F:RNA binding"/>
    <property type="evidence" value="ECO:0007669"/>
    <property type="project" value="UniProtKB-KW"/>
</dbReference>
<dbReference type="Gene3D" id="3.10.290.10">
    <property type="entry name" value="RNA-binding S4 domain"/>
    <property type="match status" value="1"/>
</dbReference>
<proteinExistence type="predicted"/>
<evidence type="ECO:0000256" key="1">
    <source>
        <dbReference type="PROSITE-ProRule" id="PRU00182"/>
    </source>
</evidence>
<dbReference type="InterPro" id="IPR012677">
    <property type="entry name" value="Nucleotide-bd_a/b_plait_sf"/>
</dbReference>
<dbReference type="InterPro" id="IPR002942">
    <property type="entry name" value="S4_RNA-bd"/>
</dbReference>
<dbReference type="Gene3D" id="3.30.1370.160">
    <property type="match status" value="1"/>
</dbReference>
<dbReference type="SUPFAM" id="SSF55174">
    <property type="entry name" value="Alpha-L RNA-binding motif"/>
    <property type="match status" value="1"/>
</dbReference>
<comment type="caution">
    <text evidence="3">The sequence shown here is derived from an EMBL/GenBank/DDBJ whole genome shotgun (WGS) entry which is preliminary data.</text>
</comment>
<dbReference type="PROSITE" id="PS50889">
    <property type="entry name" value="S4"/>
    <property type="match status" value="1"/>
</dbReference>